<dbReference type="EMBL" id="RWJN01000160">
    <property type="protein sequence ID" value="TCD65872.1"/>
    <property type="molecule type" value="Genomic_DNA"/>
</dbReference>
<dbReference type="PANTHER" id="PTHR24346">
    <property type="entry name" value="MAP/MICROTUBULE AFFINITY-REGULATING KINASE"/>
    <property type="match status" value="1"/>
</dbReference>
<dbReference type="Proteomes" id="UP000292702">
    <property type="component" value="Unassembled WGS sequence"/>
</dbReference>
<dbReference type="AlphaFoldDB" id="A0A4R0REZ4"/>
<evidence type="ECO:0000259" key="5">
    <source>
        <dbReference type="PROSITE" id="PS50011"/>
    </source>
</evidence>
<dbReference type="SUPFAM" id="SSF56112">
    <property type="entry name" value="Protein kinase-like (PK-like)"/>
    <property type="match status" value="1"/>
</dbReference>
<feature type="domain" description="Protein kinase" evidence="5">
    <location>
        <begin position="128"/>
        <end position="465"/>
    </location>
</feature>
<comment type="caution">
    <text evidence="6">The sequence shown here is derived from an EMBL/GenBank/DDBJ whole genome shotgun (WGS) entry which is preliminary data.</text>
</comment>
<dbReference type="PROSITE" id="PS00108">
    <property type="entry name" value="PROTEIN_KINASE_ST"/>
    <property type="match status" value="1"/>
</dbReference>
<dbReference type="InterPro" id="IPR008271">
    <property type="entry name" value="Ser/Thr_kinase_AS"/>
</dbReference>
<dbReference type="Pfam" id="PF00069">
    <property type="entry name" value="Pkinase"/>
    <property type="match status" value="2"/>
</dbReference>
<evidence type="ECO:0000256" key="3">
    <source>
        <dbReference type="PROSITE-ProRule" id="PRU10141"/>
    </source>
</evidence>
<keyword evidence="1 3" id="KW-0547">Nucleotide-binding</keyword>
<evidence type="ECO:0000256" key="1">
    <source>
        <dbReference type="ARBA" id="ARBA00022741"/>
    </source>
</evidence>
<dbReference type="Gene3D" id="1.10.510.10">
    <property type="entry name" value="Transferase(Phosphotransferase) domain 1"/>
    <property type="match status" value="2"/>
</dbReference>
<dbReference type="GO" id="GO:0005737">
    <property type="term" value="C:cytoplasm"/>
    <property type="evidence" value="ECO:0007669"/>
    <property type="project" value="TreeGrafter"/>
</dbReference>
<dbReference type="InterPro" id="IPR000719">
    <property type="entry name" value="Prot_kinase_dom"/>
</dbReference>
<feature type="compositionally biased region" description="Low complexity" evidence="4">
    <location>
        <begin position="504"/>
        <end position="526"/>
    </location>
</feature>
<dbReference type="InterPro" id="IPR017441">
    <property type="entry name" value="Protein_kinase_ATP_BS"/>
</dbReference>
<feature type="compositionally biased region" description="Low complexity" evidence="4">
    <location>
        <begin position="566"/>
        <end position="575"/>
    </location>
</feature>
<sequence>MYTDASYNDHHRSALFWPHDFTDPGSLARSPDSRTPDASHLPHAGDKDQRITQKLLSSISPHMKPASMPDPFMMFGSPVVSPPSRPQDDGAASEVSMSPAAMFLSAFSSPTSQAAALPDDEGETVAGYTLGPVIGYGGFSTIRRASSAQGGTVAIKIVRRSEVAKQADPEHAREQLDHETQVWSSLGHEHILPLFTSSHTSYADFFVTLYCPAGSLFDILKRDGRPALPQDDAGMMFRQVVRGLRYLHEGAGIVHGDMKLENVLVDEMGVCKIGDFGMARKIGEFDRIDGLPVTEVVEDMAYTSRRAVQRFASMKVKPSARQGTSTLPVHLSLLRHHSGPRHRNSSPLPNAAEITHVLPNPTFQPGSLPYAAPELLLPQSEAALHPRPHTAQDIWALGVMLYTLLTGRLPFSDPFEPRLQMKILHGVYTVPPDAGRGAERVLKGCLERSVPDRWTIAMVDEVAWGIGWGSEADDVSHSPECGRNTQLPDTNAVEDSPPRRRSTSRLPRSTSRSASAIRTNSRSISRPAVNATHVHANDHATLASPVSPISPTPLSTLSNIMLRSMSTSSSSSTSSYPLSPATTALTEGSPDILPRGRHLRPRYQQDPASRSVSPLEVPPTPTDATAEDVRGRKASPRHLGDSPMRHPLLRRVSDDERLEMVEEDLPSRGQWVMSPESTEMEFSTRLRVRSTSHDSVPHRESQRREVKQLGSQVHGKDSRSGSMPPTEAPAFPWARPHVESNTNSEPISRSSPMTIIPNKSGARSRSVGFDSFI</sequence>
<feature type="region of interest" description="Disordered" evidence="4">
    <location>
        <begin position="474"/>
        <end position="528"/>
    </location>
</feature>
<feature type="region of interest" description="Disordered" evidence="4">
    <location>
        <begin position="566"/>
        <end position="655"/>
    </location>
</feature>
<protein>
    <recommendedName>
        <fullName evidence="5">Protein kinase domain-containing protein</fullName>
    </recommendedName>
</protein>
<dbReference type="OrthoDB" id="4062651at2759"/>
<evidence type="ECO:0000256" key="2">
    <source>
        <dbReference type="ARBA" id="ARBA00022840"/>
    </source>
</evidence>
<name>A0A4R0REZ4_9APHY</name>
<organism evidence="6 7">
    <name type="scientific">Steccherinum ochraceum</name>
    <dbReference type="NCBI Taxonomy" id="92696"/>
    <lineage>
        <taxon>Eukaryota</taxon>
        <taxon>Fungi</taxon>
        <taxon>Dikarya</taxon>
        <taxon>Basidiomycota</taxon>
        <taxon>Agaricomycotina</taxon>
        <taxon>Agaricomycetes</taxon>
        <taxon>Polyporales</taxon>
        <taxon>Steccherinaceae</taxon>
        <taxon>Steccherinum</taxon>
    </lineage>
</organism>
<keyword evidence="2 3" id="KW-0067">ATP-binding</keyword>
<keyword evidence="7" id="KW-1185">Reference proteome</keyword>
<proteinExistence type="predicted"/>
<gene>
    <name evidence="6" type="ORF">EIP91_002134</name>
</gene>
<feature type="region of interest" description="Disordered" evidence="4">
    <location>
        <begin position="18"/>
        <end position="50"/>
    </location>
</feature>
<dbReference type="InterPro" id="IPR011009">
    <property type="entry name" value="Kinase-like_dom_sf"/>
</dbReference>
<dbReference type="PROSITE" id="PS50011">
    <property type="entry name" value="PROTEIN_KINASE_DOM"/>
    <property type="match status" value="1"/>
</dbReference>
<dbReference type="STRING" id="92696.A0A4R0REZ4"/>
<evidence type="ECO:0000256" key="4">
    <source>
        <dbReference type="SAM" id="MobiDB-lite"/>
    </source>
</evidence>
<evidence type="ECO:0000313" key="7">
    <source>
        <dbReference type="Proteomes" id="UP000292702"/>
    </source>
</evidence>
<dbReference type="PROSITE" id="PS00107">
    <property type="entry name" value="PROTEIN_KINASE_ATP"/>
    <property type="match status" value="1"/>
</dbReference>
<evidence type="ECO:0000313" key="6">
    <source>
        <dbReference type="EMBL" id="TCD65872.1"/>
    </source>
</evidence>
<feature type="compositionally biased region" description="Polar residues" evidence="4">
    <location>
        <begin position="576"/>
        <end position="586"/>
    </location>
</feature>
<feature type="binding site" evidence="3">
    <location>
        <position position="156"/>
    </location>
    <ligand>
        <name>ATP</name>
        <dbReference type="ChEBI" id="CHEBI:30616"/>
    </ligand>
</feature>
<accession>A0A4R0REZ4</accession>
<feature type="region of interest" description="Disordered" evidence="4">
    <location>
        <begin position="682"/>
        <end position="773"/>
    </location>
</feature>
<reference evidence="6 7" key="1">
    <citation type="submission" date="2018-11" db="EMBL/GenBank/DDBJ databases">
        <title>Genome assembly of Steccherinum ochraceum LE-BIN_3174, the white-rot fungus of the Steccherinaceae family (The Residual Polyporoid clade, Polyporales, Basidiomycota).</title>
        <authorList>
            <person name="Fedorova T.V."/>
            <person name="Glazunova O.A."/>
            <person name="Landesman E.O."/>
            <person name="Moiseenko K.V."/>
            <person name="Psurtseva N.V."/>
            <person name="Savinova O.S."/>
            <person name="Shakhova N.V."/>
            <person name="Tyazhelova T.V."/>
            <person name="Vasina D.V."/>
        </authorList>
    </citation>
    <scope>NUCLEOTIDE SEQUENCE [LARGE SCALE GENOMIC DNA]</scope>
    <source>
        <strain evidence="6 7">LE-BIN_3174</strain>
    </source>
</reference>
<dbReference type="SMART" id="SM00220">
    <property type="entry name" value="S_TKc"/>
    <property type="match status" value="1"/>
</dbReference>
<dbReference type="GO" id="GO:0004674">
    <property type="term" value="F:protein serine/threonine kinase activity"/>
    <property type="evidence" value="ECO:0007669"/>
    <property type="project" value="TreeGrafter"/>
</dbReference>
<dbReference type="GO" id="GO:0005524">
    <property type="term" value="F:ATP binding"/>
    <property type="evidence" value="ECO:0007669"/>
    <property type="project" value="UniProtKB-UniRule"/>
</dbReference>
<feature type="compositionally biased region" description="Polar residues" evidence="4">
    <location>
        <begin position="739"/>
        <end position="753"/>
    </location>
</feature>
<dbReference type="GO" id="GO:0035556">
    <property type="term" value="P:intracellular signal transduction"/>
    <property type="evidence" value="ECO:0007669"/>
    <property type="project" value="TreeGrafter"/>
</dbReference>
<dbReference type="GO" id="GO:0000226">
    <property type="term" value="P:microtubule cytoskeleton organization"/>
    <property type="evidence" value="ECO:0007669"/>
    <property type="project" value="TreeGrafter"/>
</dbReference>
<feature type="compositionally biased region" description="Basic and acidic residues" evidence="4">
    <location>
        <begin position="691"/>
        <end position="707"/>
    </location>
</feature>
<dbReference type="PANTHER" id="PTHR24346:SF76">
    <property type="entry name" value="NON-SPECIFIC SERINE_THREONINE PROTEIN KINASE"/>
    <property type="match status" value="1"/>
</dbReference>